<keyword evidence="2" id="KW-0560">Oxidoreductase</keyword>
<organism evidence="3 4">
    <name type="scientific">Pseudomonas cannabina</name>
    <dbReference type="NCBI Taxonomy" id="86840"/>
    <lineage>
        <taxon>Bacteria</taxon>
        <taxon>Pseudomonadati</taxon>
        <taxon>Pseudomonadota</taxon>
        <taxon>Gammaproteobacteria</taxon>
        <taxon>Pseudomonadales</taxon>
        <taxon>Pseudomonadaceae</taxon>
        <taxon>Pseudomonas</taxon>
    </lineage>
</organism>
<dbReference type="InterPro" id="IPR036291">
    <property type="entry name" value="NAD(P)-bd_dom_sf"/>
</dbReference>
<dbReference type="EMBL" id="RBOW01000354">
    <property type="protein sequence ID" value="RMN33991.1"/>
    <property type="molecule type" value="Genomic_DNA"/>
</dbReference>
<dbReference type="GO" id="GO:0016491">
    <property type="term" value="F:oxidoreductase activity"/>
    <property type="evidence" value="ECO:0007669"/>
    <property type="project" value="UniProtKB-KW"/>
</dbReference>
<comment type="caution">
    <text evidence="3">The sequence shown here is derived from an EMBL/GenBank/DDBJ whole genome shotgun (WGS) entry which is preliminary data.</text>
</comment>
<gene>
    <name evidence="3" type="ORF">ALQ64_04667</name>
</gene>
<proteinExistence type="inferred from homology"/>
<name>A0A3M3LG78_PSECA</name>
<reference evidence="3 4" key="1">
    <citation type="submission" date="2018-08" db="EMBL/GenBank/DDBJ databases">
        <title>Recombination of ecologically and evolutionarily significant loci maintains genetic cohesion in the Pseudomonas syringae species complex.</title>
        <authorList>
            <person name="Dillon M."/>
            <person name="Thakur S."/>
            <person name="Almeida R.N.D."/>
            <person name="Weir B.S."/>
            <person name="Guttman D.S."/>
        </authorList>
    </citation>
    <scope>NUCLEOTIDE SEQUENCE [LARGE SCALE GENOMIC DNA]</scope>
    <source>
        <strain evidence="3 4">ICMP 2821</strain>
    </source>
</reference>
<dbReference type="InterPro" id="IPR002347">
    <property type="entry name" value="SDR_fam"/>
</dbReference>
<evidence type="ECO:0000313" key="3">
    <source>
        <dbReference type="EMBL" id="RMN33991.1"/>
    </source>
</evidence>
<protein>
    <submittedName>
        <fullName evidence="3">Short chain dehydrogenase/reductase oxidoreductase</fullName>
    </submittedName>
</protein>
<dbReference type="Proteomes" id="UP000281372">
    <property type="component" value="Unassembled WGS sequence"/>
</dbReference>
<sequence length="397" mass="42999">MPAFCIQNLPTQRQVQGADQVMLTVVAQKILIDRDALRPLQDETDHRAIQARCLFRKALADADIHPWDWRSGQARWRMAQGDSEMRREVIVHAAIMHAPRHSSSGLRQSGNQLSVSGVGYKPLVAYLERVRKAPTGAPKPSRDKPMTQQIALITGASRGLGRNMALHLAKRGVHIIGTYRSGVAEAESLKQEIEAQGGKVSMLPLDMTDTATYPAFSNAVINTLKTDFNRERFDFLVNNAGNGLFANFVDATEEQFASLVATHLRGPVFLTQKLLPLMQDGGRILNVSSGFVRFTLPGYSLYAAVKAALEVLTRYMAVELGSRHIRVNAIAPGAIATDFGGGAVRDNKDVNAYVAQGIALGRVGLPDDIGGAVAAILSDDMAWANGTTFDISGGQLL</sequence>
<dbReference type="Gene3D" id="3.40.50.720">
    <property type="entry name" value="NAD(P)-binding Rossmann-like Domain"/>
    <property type="match status" value="1"/>
</dbReference>
<dbReference type="AlphaFoldDB" id="A0A3M3LG78"/>
<dbReference type="FunFam" id="3.40.50.720:FF:000084">
    <property type="entry name" value="Short-chain dehydrogenase reductase"/>
    <property type="match status" value="1"/>
</dbReference>
<comment type="similarity">
    <text evidence="1">Belongs to the short-chain dehydrogenases/reductases (SDR) family.</text>
</comment>
<dbReference type="PRINTS" id="PR00080">
    <property type="entry name" value="SDRFAMILY"/>
</dbReference>
<dbReference type="PRINTS" id="PR00081">
    <property type="entry name" value="GDHRDH"/>
</dbReference>
<evidence type="ECO:0000313" key="4">
    <source>
        <dbReference type="Proteomes" id="UP000281372"/>
    </source>
</evidence>
<dbReference type="SUPFAM" id="SSF51735">
    <property type="entry name" value="NAD(P)-binding Rossmann-fold domains"/>
    <property type="match status" value="1"/>
</dbReference>
<dbReference type="PANTHER" id="PTHR43639">
    <property type="entry name" value="OXIDOREDUCTASE, SHORT-CHAIN DEHYDROGENASE/REDUCTASE FAMILY (AFU_ORTHOLOGUE AFUA_5G02870)"/>
    <property type="match status" value="1"/>
</dbReference>
<dbReference type="Pfam" id="PF13561">
    <property type="entry name" value="adh_short_C2"/>
    <property type="match status" value="1"/>
</dbReference>
<accession>A0A3M3LG78</accession>
<evidence type="ECO:0000256" key="2">
    <source>
        <dbReference type="ARBA" id="ARBA00023002"/>
    </source>
</evidence>
<dbReference type="PANTHER" id="PTHR43639:SF1">
    <property type="entry name" value="SHORT-CHAIN DEHYDROGENASE_REDUCTASE FAMILY PROTEIN"/>
    <property type="match status" value="1"/>
</dbReference>
<evidence type="ECO:0000256" key="1">
    <source>
        <dbReference type="ARBA" id="ARBA00006484"/>
    </source>
</evidence>